<keyword evidence="11" id="KW-0482">Metalloprotease</keyword>
<evidence type="ECO:0000256" key="11">
    <source>
        <dbReference type="ARBA" id="ARBA00023049"/>
    </source>
</evidence>
<evidence type="ECO:0000313" key="15">
    <source>
        <dbReference type="EMBL" id="MCQ1529851.1"/>
    </source>
</evidence>
<evidence type="ECO:0000256" key="9">
    <source>
        <dbReference type="ARBA" id="ARBA00022833"/>
    </source>
</evidence>
<dbReference type="InterPro" id="IPR052348">
    <property type="entry name" value="Metallopeptidase_M50B"/>
</dbReference>
<evidence type="ECO:0000256" key="12">
    <source>
        <dbReference type="ARBA" id="ARBA00023136"/>
    </source>
</evidence>
<dbReference type="PANTHER" id="PTHR35864">
    <property type="entry name" value="ZINC METALLOPROTEASE MJ0611-RELATED"/>
    <property type="match status" value="1"/>
</dbReference>
<keyword evidence="12 13" id="KW-0472">Membrane</keyword>
<evidence type="ECO:0000259" key="14">
    <source>
        <dbReference type="Pfam" id="PF02163"/>
    </source>
</evidence>
<comment type="caution">
    <text evidence="15">The sequence shown here is derived from an EMBL/GenBank/DDBJ whole genome shotgun (WGS) entry which is preliminary data.</text>
</comment>
<feature type="transmembrane region" description="Helical" evidence="13">
    <location>
        <begin position="88"/>
        <end position="113"/>
    </location>
</feature>
<evidence type="ECO:0000256" key="3">
    <source>
        <dbReference type="ARBA" id="ARBA00007931"/>
    </source>
</evidence>
<dbReference type="PANTHER" id="PTHR35864:SF1">
    <property type="entry name" value="ZINC METALLOPROTEASE YWHC-RELATED"/>
    <property type="match status" value="1"/>
</dbReference>
<evidence type="ECO:0000256" key="5">
    <source>
        <dbReference type="ARBA" id="ARBA00022670"/>
    </source>
</evidence>
<feature type="transmembrane region" description="Helical" evidence="13">
    <location>
        <begin position="173"/>
        <end position="196"/>
    </location>
</feature>
<proteinExistence type="inferred from homology"/>
<gene>
    <name evidence="15" type="ORF">LJD61_09875</name>
</gene>
<evidence type="ECO:0000256" key="7">
    <source>
        <dbReference type="ARBA" id="ARBA00022723"/>
    </source>
</evidence>
<evidence type="ECO:0000256" key="13">
    <source>
        <dbReference type="SAM" id="Phobius"/>
    </source>
</evidence>
<dbReference type="GO" id="GO:0006508">
    <property type="term" value="P:proteolysis"/>
    <property type="evidence" value="ECO:0007669"/>
    <property type="project" value="UniProtKB-KW"/>
</dbReference>
<keyword evidence="4" id="KW-1003">Cell membrane</keyword>
<feature type="domain" description="Peptidase M50" evidence="14">
    <location>
        <begin position="121"/>
        <end position="162"/>
    </location>
</feature>
<feature type="transmembrane region" description="Helical" evidence="13">
    <location>
        <begin position="12"/>
        <end position="30"/>
    </location>
</feature>
<organism evidence="15 16">
    <name type="scientific">Lutispora saccharofermentans</name>
    <dbReference type="NCBI Taxonomy" id="3024236"/>
    <lineage>
        <taxon>Bacteria</taxon>
        <taxon>Bacillati</taxon>
        <taxon>Bacillota</taxon>
        <taxon>Clostridia</taxon>
        <taxon>Lutisporales</taxon>
        <taxon>Lutisporaceae</taxon>
        <taxon>Lutispora</taxon>
    </lineage>
</organism>
<accession>A0ABT1NHR0</accession>
<name>A0ABT1NHR0_9FIRM</name>
<comment type="cofactor">
    <cofactor evidence="1">
        <name>Zn(2+)</name>
        <dbReference type="ChEBI" id="CHEBI:29105"/>
    </cofactor>
</comment>
<evidence type="ECO:0000256" key="6">
    <source>
        <dbReference type="ARBA" id="ARBA00022692"/>
    </source>
</evidence>
<dbReference type="EMBL" id="JAJEKE010000007">
    <property type="protein sequence ID" value="MCQ1529851.1"/>
    <property type="molecule type" value="Genomic_DNA"/>
</dbReference>
<sequence length="208" mass="23386">MLGIDFMDLLHRLPAVFIGFSFHEFAHALAADAMGDDTARLSGRLTLDPLVHIDPLGIIMLAVFRFGWAKPVPINPLNFKNRKKGMILVSLAGPMMNFIIALAALFIYAILYSKFGFINEIVDNILINIYLINIGLGVFNLIPLPPLDGSKILAGFLPARFEYKFYSYERYSYLLLLLLIFTDAIDTILGPMFFYAEMGISYVVGLFF</sequence>
<keyword evidence="10 13" id="KW-1133">Transmembrane helix</keyword>
<evidence type="ECO:0000256" key="4">
    <source>
        <dbReference type="ARBA" id="ARBA00022475"/>
    </source>
</evidence>
<comment type="subcellular location">
    <subcellularLocation>
        <location evidence="2">Cell membrane</location>
        <topology evidence="2">Multi-pass membrane protein</topology>
    </subcellularLocation>
</comment>
<reference evidence="15 16" key="1">
    <citation type="submission" date="2021-10" db="EMBL/GenBank/DDBJ databases">
        <title>Lutispora strain m25 sp. nov., a thermophilic, non-spore-forming bacterium isolated from a lab-scale methanogenic bioreactor digesting anaerobic sludge.</title>
        <authorList>
            <person name="El Houari A."/>
            <person name="Mcdonald J."/>
        </authorList>
    </citation>
    <scope>NUCLEOTIDE SEQUENCE [LARGE SCALE GENOMIC DNA]</scope>
    <source>
        <strain evidence="16">m25</strain>
    </source>
</reference>
<dbReference type="InterPro" id="IPR044537">
    <property type="entry name" value="Rip2-like"/>
</dbReference>
<evidence type="ECO:0000256" key="2">
    <source>
        <dbReference type="ARBA" id="ARBA00004651"/>
    </source>
</evidence>
<feature type="transmembrane region" description="Helical" evidence="13">
    <location>
        <begin position="125"/>
        <end position="142"/>
    </location>
</feature>
<dbReference type="Proteomes" id="UP001651880">
    <property type="component" value="Unassembled WGS sequence"/>
</dbReference>
<evidence type="ECO:0000256" key="8">
    <source>
        <dbReference type="ARBA" id="ARBA00022801"/>
    </source>
</evidence>
<evidence type="ECO:0000313" key="16">
    <source>
        <dbReference type="Proteomes" id="UP001651880"/>
    </source>
</evidence>
<keyword evidence="9" id="KW-0862">Zinc</keyword>
<protein>
    <submittedName>
        <fullName evidence="15">Site-2 protease family protein</fullName>
    </submittedName>
</protein>
<dbReference type="InterPro" id="IPR008915">
    <property type="entry name" value="Peptidase_M50"/>
</dbReference>
<keyword evidence="8" id="KW-0378">Hydrolase</keyword>
<evidence type="ECO:0000256" key="1">
    <source>
        <dbReference type="ARBA" id="ARBA00001947"/>
    </source>
</evidence>
<comment type="similarity">
    <text evidence="3">Belongs to the peptidase M50B family.</text>
</comment>
<keyword evidence="6 13" id="KW-0812">Transmembrane</keyword>
<keyword evidence="16" id="KW-1185">Reference proteome</keyword>
<evidence type="ECO:0000256" key="10">
    <source>
        <dbReference type="ARBA" id="ARBA00022989"/>
    </source>
</evidence>
<dbReference type="Pfam" id="PF02163">
    <property type="entry name" value="Peptidase_M50"/>
    <property type="match status" value="1"/>
</dbReference>
<feature type="transmembrane region" description="Helical" evidence="13">
    <location>
        <begin position="50"/>
        <end position="68"/>
    </location>
</feature>
<keyword evidence="5 15" id="KW-0645">Protease</keyword>
<dbReference type="GO" id="GO:0008233">
    <property type="term" value="F:peptidase activity"/>
    <property type="evidence" value="ECO:0007669"/>
    <property type="project" value="UniProtKB-KW"/>
</dbReference>
<keyword evidence="7" id="KW-0479">Metal-binding</keyword>
<dbReference type="CDD" id="cd06158">
    <property type="entry name" value="S2P-M50_like_1"/>
    <property type="match status" value="1"/>
</dbReference>